<dbReference type="EMBL" id="CAUOFW020009713">
    <property type="protein sequence ID" value="CAK9186793.1"/>
    <property type="molecule type" value="Genomic_DNA"/>
</dbReference>
<feature type="transmembrane region" description="Helical" evidence="1">
    <location>
        <begin position="79"/>
        <end position="98"/>
    </location>
</feature>
<keyword evidence="3" id="KW-1185">Reference proteome</keyword>
<feature type="transmembrane region" description="Helical" evidence="1">
    <location>
        <begin position="155"/>
        <end position="175"/>
    </location>
</feature>
<feature type="transmembrane region" description="Helical" evidence="1">
    <location>
        <begin position="46"/>
        <end position="67"/>
    </location>
</feature>
<keyword evidence="1" id="KW-0472">Membrane</keyword>
<protein>
    <recommendedName>
        <fullName evidence="4">CASP-like protein</fullName>
    </recommendedName>
</protein>
<proteinExistence type="predicted"/>
<evidence type="ECO:0008006" key="4">
    <source>
        <dbReference type="Google" id="ProtNLM"/>
    </source>
</evidence>
<reference evidence="2 3" key="1">
    <citation type="submission" date="2024-02" db="EMBL/GenBank/DDBJ databases">
        <authorList>
            <person name="Vignale AGUSTIN F."/>
            <person name="Sosa J E."/>
            <person name="Modenutti C."/>
        </authorList>
    </citation>
    <scope>NUCLEOTIDE SEQUENCE [LARGE SCALE GENOMIC DNA]</scope>
</reference>
<dbReference type="Proteomes" id="UP001642360">
    <property type="component" value="Unassembled WGS sequence"/>
</dbReference>
<keyword evidence="1" id="KW-0812">Transmembrane</keyword>
<organism evidence="2 3">
    <name type="scientific">Ilex paraguariensis</name>
    <name type="common">yerba mate</name>
    <dbReference type="NCBI Taxonomy" id="185542"/>
    <lineage>
        <taxon>Eukaryota</taxon>
        <taxon>Viridiplantae</taxon>
        <taxon>Streptophyta</taxon>
        <taxon>Embryophyta</taxon>
        <taxon>Tracheophyta</taxon>
        <taxon>Spermatophyta</taxon>
        <taxon>Magnoliopsida</taxon>
        <taxon>eudicotyledons</taxon>
        <taxon>Gunneridae</taxon>
        <taxon>Pentapetalae</taxon>
        <taxon>asterids</taxon>
        <taxon>campanulids</taxon>
        <taxon>Aquifoliales</taxon>
        <taxon>Aquifoliaceae</taxon>
        <taxon>Ilex</taxon>
    </lineage>
</organism>
<evidence type="ECO:0000313" key="3">
    <source>
        <dbReference type="Proteomes" id="UP001642360"/>
    </source>
</evidence>
<dbReference type="AlphaFoldDB" id="A0ABC8V0E5"/>
<gene>
    <name evidence="2" type="ORF">ILEXP_LOCUS57293</name>
</gene>
<accession>A0ABC8V0E5</accession>
<keyword evidence="1" id="KW-1133">Transmembrane helix</keyword>
<dbReference type="InterPro" id="IPR021109">
    <property type="entry name" value="Peptidase_aspartic_dom_sf"/>
</dbReference>
<evidence type="ECO:0000256" key="1">
    <source>
        <dbReference type="SAM" id="Phobius"/>
    </source>
</evidence>
<dbReference type="SUPFAM" id="SSF50630">
    <property type="entry name" value="Acid proteases"/>
    <property type="match status" value="1"/>
</dbReference>
<name>A0ABC8V0E5_9AQUA</name>
<comment type="caution">
    <text evidence="2">The sequence shown here is derived from an EMBL/GenBank/DDBJ whole genome shotgun (WGS) entry which is preliminary data.</text>
</comment>
<feature type="transmembrane region" description="Helical" evidence="1">
    <location>
        <begin position="12"/>
        <end position="34"/>
    </location>
</feature>
<sequence>MIVGNMNSKLPAMSPVMVTTIYIQISGSVCLRLVQVTKQLIRVRKLAYHFLCYFCGMFSLFGMFLTSKAFGTSVHVKDYLREIFLVVALVVAFANLVLKDKIIVYDLADQRIGWANYDCSLSVNVSATTSTGKSEFVNAGQLAGSSSSRNALYKLIPSCILAFLLHISVFGSISFL</sequence>
<evidence type="ECO:0000313" key="2">
    <source>
        <dbReference type="EMBL" id="CAK9186793.1"/>
    </source>
</evidence>